<proteinExistence type="predicted"/>
<organism evidence="1 2">
    <name type="scientific">Solea senegalensis</name>
    <name type="common">Senegalese sole</name>
    <dbReference type="NCBI Taxonomy" id="28829"/>
    <lineage>
        <taxon>Eukaryota</taxon>
        <taxon>Metazoa</taxon>
        <taxon>Chordata</taxon>
        <taxon>Craniata</taxon>
        <taxon>Vertebrata</taxon>
        <taxon>Euteleostomi</taxon>
        <taxon>Actinopterygii</taxon>
        <taxon>Neopterygii</taxon>
        <taxon>Teleostei</taxon>
        <taxon>Neoteleostei</taxon>
        <taxon>Acanthomorphata</taxon>
        <taxon>Carangaria</taxon>
        <taxon>Pleuronectiformes</taxon>
        <taxon>Pleuronectoidei</taxon>
        <taxon>Soleidae</taxon>
        <taxon>Solea</taxon>
    </lineage>
</organism>
<comment type="caution">
    <text evidence="1">The sequence shown here is derived from an EMBL/GenBank/DDBJ whole genome shotgun (WGS) entry which is preliminary data.</text>
</comment>
<accession>A0AAV6SRS2</accession>
<keyword evidence="2" id="KW-1185">Reference proteome</keyword>
<dbReference type="Proteomes" id="UP000693946">
    <property type="component" value="Linkage Group LG11"/>
</dbReference>
<evidence type="ECO:0000313" key="1">
    <source>
        <dbReference type="EMBL" id="KAG7519707.1"/>
    </source>
</evidence>
<name>A0AAV6SRS2_SOLSE</name>
<reference evidence="1 2" key="1">
    <citation type="journal article" date="2021" name="Sci. Rep.">
        <title>Chromosome anchoring in Senegalese sole (Solea senegalensis) reveals sex-associated markers and genome rearrangements in flatfish.</title>
        <authorList>
            <person name="Guerrero-Cozar I."/>
            <person name="Gomez-Garrido J."/>
            <person name="Berbel C."/>
            <person name="Martinez-Blanch J.F."/>
            <person name="Alioto T."/>
            <person name="Claros M.G."/>
            <person name="Gagnaire P.A."/>
            <person name="Manchado M."/>
        </authorList>
    </citation>
    <scope>NUCLEOTIDE SEQUENCE [LARGE SCALE GENOMIC DNA]</scope>
    <source>
        <strain evidence="1">Sse05_10M</strain>
    </source>
</reference>
<dbReference type="EMBL" id="JAGKHQ010000003">
    <property type="protein sequence ID" value="KAG7519707.1"/>
    <property type="molecule type" value="Genomic_DNA"/>
</dbReference>
<gene>
    <name evidence="1" type="ORF">JOB18_014629</name>
</gene>
<sequence length="56" mass="6109">MVVGKSERDKKLNKVTSSVCLCIDLHCSVQEVRSQLATCTQTYSHPHAPAITAPPE</sequence>
<protein>
    <submittedName>
        <fullName evidence="1">Uncharacterized protein</fullName>
    </submittedName>
</protein>
<evidence type="ECO:0000313" key="2">
    <source>
        <dbReference type="Proteomes" id="UP000693946"/>
    </source>
</evidence>
<dbReference type="AlphaFoldDB" id="A0AAV6SRS2"/>